<protein>
    <submittedName>
        <fullName evidence="1">Uncharacterized protein</fullName>
    </submittedName>
</protein>
<proteinExistence type="predicted"/>
<organism evidence="1 2">
    <name type="scientific">Flavobacterium hankyongi</name>
    <dbReference type="NCBI Taxonomy" id="1176532"/>
    <lineage>
        <taxon>Bacteria</taxon>
        <taxon>Pseudomonadati</taxon>
        <taxon>Bacteroidota</taxon>
        <taxon>Flavobacteriia</taxon>
        <taxon>Flavobacteriales</taxon>
        <taxon>Flavobacteriaceae</taxon>
        <taxon>Flavobacterium</taxon>
    </lineage>
</organism>
<comment type="caution">
    <text evidence="1">The sequence shown here is derived from an EMBL/GenBank/DDBJ whole genome shotgun (WGS) entry which is preliminary data.</text>
</comment>
<reference evidence="2" key="1">
    <citation type="journal article" date="2019" name="Int. J. Syst. Evol. Microbiol.">
        <title>The Global Catalogue of Microorganisms (GCM) 10K type strain sequencing project: providing services to taxonomists for standard genome sequencing and annotation.</title>
        <authorList>
            <consortium name="The Broad Institute Genomics Platform"/>
            <consortium name="The Broad Institute Genome Sequencing Center for Infectious Disease"/>
            <person name="Wu L."/>
            <person name="Ma J."/>
        </authorList>
    </citation>
    <scope>NUCLEOTIDE SEQUENCE [LARGE SCALE GENOMIC DNA]</scope>
    <source>
        <strain evidence="2">JCM 18198</strain>
    </source>
</reference>
<accession>A0ABP9A7J8</accession>
<dbReference type="EMBL" id="BAABIP010000022">
    <property type="protein sequence ID" value="GAA4775398.1"/>
    <property type="molecule type" value="Genomic_DNA"/>
</dbReference>
<dbReference type="Proteomes" id="UP001500141">
    <property type="component" value="Unassembled WGS sequence"/>
</dbReference>
<evidence type="ECO:0000313" key="1">
    <source>
        <dbReference type="EMBL" id="GAA4775398.1"/>
    </source>
</evidence>
<name>A0ABP9A7J8_9FLAO</name>
<dbReference type="RefSeq" id="WP_264543249.1">
    <property type="nucleotide sequence ID" value="NZ_BAABIP010000022.1"/>
</dbReference>
<gene>
    <name evidence="1" type="ORF">GCM10023230_27890</name>
</gene>
<keyword evidence="2" id="KW-1185">Reference proteome</keyword>
<sequence length="159" mass="18521">MKSLVIILFTFFSFIQNPSDVRDQYYAASKSKQNAEKFYNLLAKYNKDNKTMLAYKGAALALKSKYASDRKDKKDLFIEGVTTLESSVKQEPNNAEIRLIRLSVQENTPKFLKYKANIDEDKKMIVSSFEKQSKDLKEYIKTYINQSKIFTEAEKQKIK</sequence>
<evidence type="ECO:0000313" key="2">
    <source>
        <dbReference type="Proteomes" id="UP001500141"/>
    </source>
</evidence>